<dbReference type="OMA" id="PNENDQT"/>
<reference evidence="1" key="3">
    <citation type="submission" date="2020-05" db="EMBL/GenBank/DDBJ databases">
        <title>Electrophorus electricus (electric eel) genome, fEleEle1, primary haplotype.</title>
        <authorList>
            <person name="Myers G."/>
            <person name="Meyer A."/>
            <person name="Fedrigo O."/>
            <person name="Formenti G."/>
            <person name="Rhie A."/>
            <person name="Tracey A."/>
            <person name="Sims Y."/>
            <person name="Jarvis E.D."/>
        </authorList>
    </citation>
    <scope>NUCLEOTIDE SEQUENCE [LARGE SCALE GENOMIC DNA]</scope>
</reference>
<dbReference type="Ensembl" id="ENSEEET00000000746.2">
    <property type="protein sequence ID" value="ENSEEEP00000000729.2"/>
    <property type="gene ID" value="ENSEEEG00000000503.2"/>
</dbReference>
<dbReference type="GO" id="GO:0007605">
    <property type="term" value="P:sensory perception of sound"/>
    <property type="evidence" value="ECO:0007669"/>
    <property type="project" value="InterPro"/>
</dbReference>
<dbReference type="PANTHER" id="PTHR35073">
    <property type="entry name" value="OTOSPIRALIN"/>
    <property type="match status" value="1"/>
</dbReference>
<evidence type="ECO:0000313" key="1">
    <source>
        <dbReference type="Ensembl" id="ENSEEEP00000000729.2"/>
    </source>
</evidence>
<dbReference type="AlphaFoldDB" id="A0A4W4DNV3"/>
<dbReference type="Pfam" id="PF15182">
    <property type="entry name" value="OTOS"/>
    <property type="match status" value="1"/>
</dbReference>
<sequence>DQTCFVKNVQPVVWGVQLQSAHKQPGSERSALPYWNLWASDFYGWVEELRAQAAYDMLLDLAKAYWAHSPLGSYLGYDSIPDEDEKEEKTDN</sequence>
<reference evidence="2" key="2">
    <citation type="journal article" date="2017" name="Sci. Adv.">
        <title>A tail of two voltages: Proteomic comparison of the three electric organs of the electric eel.</title>
        <authorList>
            <person name="Traeger L.L."/>
            <person name="Sabat G."/>
            <person name="Barrett-Wilt G.A."/>
            <person name="Wells G.B."/>
            <person name="Sussman M.R."/>
        </authorList>
    </citation>
    <scope>NUCLEOTIDE SEQUENCE [LARGE SCALE GENOMIC DNA]</scope>
</reference>
<dbReference type="InterPro" id="IPR028224">
    <property type="entry name" value="Otospiralin"/>
</dbReference>
<protein>
    <submittedName>
        <fullName evidence="1">Uncharacterized protein</fullName>
    </submittedName>
</protein>
<organism evidence="1 2">
    <name type="scientific">Electrophorus electricus</name>
    <name type="common">Electric eel</name>
    <name type="synonym">Gymnotus electricus</name>
    <dbReference type="NCBI Taxonomy" id="8005"/>
    <lineage>
        <taxon>Eukaryota</taxon>
        <taxon>Metazoa</taxon>
        <taxon>Chordata</taxon>
        <taxon>Craniata</taxon>
        <taxon>Vertebrata</taxon>
        <taxon>Euteleostomi</taxon>
        <taxon>Actinopterygii</taxon>
        <taxon>Neopterygii</taxon>
        <taxon>Teleostei</taxon>
        <taxon>Ostariophysi</taxon>
        <taxon>Gymnotiformes</taxon>
        <taxon>Gymnotoidei</taxon>
        <taxon>Gymnotidae</taxon>
        <taxon>Electrophorus</taxon>
    </lineage>
</organism>
<accession>A0A4W4DNV3</accession>
<dbReference type="GeneTree" id="ENSGT00990000203982"/>
<dbReference type="PANTHER" id="PTHR35073:SF1">
    <property type="entry name" value="OTOSPIRALIN"/>
    <property type="match status" value="1"/>
</dbReference>
<keyword evidence="2" id="KW-1185">Reference proteome</keyword>
<reference evidence="2" key="1">
    <citation type="journal article" date="2014" name="Science">
        <title>Nonhuman genetics. Genomic basis for the convergent evolution of electric organs.</title>
        <authorList>
            <person name="Gallant J.R."/>
            <person name="Traeger L.L."/>
            <person name="Volkening J.D."/>
            <person name="Moffett H."/>
            <person name="Chen P.H."/>
            <person name="Novina C.D."/>
            <person name="Phillips G.N.Jr."/>
            <person name="Anand R."/>
            <person name="Wells G.B."/>
            <person name="Pinch M."/>
            <person name="Guth R."/>
            <person name="Unguez G.A."/>
            <person name="Albert J.S."/>
            <person name="Zakon H.H."/>
            <person name="Samanta M.P."/>
            <person name="Sussman M.R."/>
        </authorList>
    </citation>
    <scope>NUCLEOTIDE SEQUENCE [LARGE SCALE GENOMIC DNA]</scope>
</reference>
<reference evidence="1" key="4">
    <citation type="submission" date="2025-08" db="UniProtKB">
        <authorList>
            <consortium name="Ensembl"/>
        </authorList>
    </citation>
    <scope>IDENTIFICATION</scope>
</reference>
<proteinExistence type="predicted"/>
<name>A0A4W4DNV3_ELEEL</name>
<dbReference type="Proteomes" id="UP000314983">
    <property type="component" value="Chromosome 25"/>
</dbReference>
<evidence type="ECO:0000313" key="2">
    <source>
        <dbReference type="Proteomes" id="UP000314983"/>
    </source>
</evidence>
<reference evidence="1" key="5">
    <citation type="submission" date="2025-09" db="UniProtKB">
        <authorList>
            <consortium name="Ensembl"/>
        </authorList>
    </citation>
    <scope>IDENTIFICATION</scope>
</reference>